<evidence type="ECO:0000256" key="4">
    <source>
        <dbReference type="ARBA" id="ARBA00022692"/>
    </source>
</evidence>
<dbReference type="FunFam" id="1.10.3370.10:FF:000001">
    <property type="entry name" value="Preprotein translocase subunit SecY"/>
    <property type="match status" value="1"/>
</dbReference>
<comment type="subunit">
    <text evidence="10">Component of the Sec protein translocase complex. Heterotrimer consisting of SecY, SecE and SecG subunits. The heterotrimers can form oligomers, although 1 heterotrimer is thought to be able to translocate proteins. Interacts with the ribosome. Interacts with SecDF, and other proteins may be involved. Interacts with SecA.</text>
</comment>
<keyword evidence="5 10" id="KW-0653">Protein transport</keyword>
<dbReference type="PROSITE" id="PS00756">
    <property type="entry name" value="SECY_2"/>
    <property type="match status" value="1"/>
</dbReference>
<evidence type="ECO:0000256" key="9">
    <source>
        <dbReference type="ARBA" id="ARBA00039733"/>
    </source>
</evidence>
<dbReference type="GO" id="GO:0005886">
    <property type="term" value="C:plasma membrane"/>
    <property type="evidence" value="ECO:0007669"/>
    <property type="project" value="UniProtKB-SubCell"/>
</dbReference>
<evidence type="ECO:0000256" key="10">
    <source>
        <dbReference type="HAMAP-Rule" id="MF_01465"/>
    </source>
</evidence>
<evidence type="ECO:0000256" key="3">
    <source>
        <dbReference type="ARBA" id="ARBA00022448"/>
    </source>
</evidence>
<name>A0A1G2HI74_9BACT</name>
<comment type="similarity">
    <text evidence="2 10 13">Belongs to the SecY/SEC61-alpha family.</text>
</comment>
<comment type="subcellular location">
    <subcellularLocation>
        <location evidence="10">Cell membrane</location>
        <topology evidence="10">Multi-pass membrane protein</topology>
    </subcellularLocation>
    <subcellularLocation>
        <location evidence="1 12">Membrane</location>
        <topology evidence="1 12">Multi-pass membrane protein</topology>
    </subcellularLocation>
</comment>
<dbReference type="SUPFAM" id="SSF103491">
    <property type="entry name" value="Preprotein translocase SecY subunit"/>
    <property type="match status" value="1"/>
</dbReference>
<keyword evidence="4 10" id="KW-0812">Transmembrane</keyword>
<dbReference type="HAMAP" id="MF_01465">
    <property type="entry name" value="SecY"/>
    <property type="match status" value="1"/>
</dbReference>
<sequence>MNWFEQIKVIFKIKDLRKKVFFVLFTLGVFRIAAVVPVPGIDIEQLRSFLSQNQFFGILNIFSGGALSNLSIVMLGLGPYITSTITLQLLTMIFPRLKEMYEEEGEQGRQKFNQYARIFTIPLALLQGWSLLILFTNQGVIQPLSSIELVAVLSAITAGGVWLMWLGELISEKGIGNGISLLIFAGIIAGLPLSIRDAIISGTSQDIPAWIAFALVGLFIIATVVLINEARRNVPISYAKQVRGNKLYGGSSTYLPMTLNPAGVIPIIFALSIILFPGIITNFLAGTTNVFLLKLVSLFNTFQNNLVIYSSVYFLLVVFFTYFYTAVTFNPEHVADNLQKQGGFIPGIRPGKPTADRIHFILNRTLLVGAIFLGFIAIVPSIAQGITGTRGTGAGIGGLSFIIGGTSVLILVSVALETIRQVKSQIVMRQYE</sequence>
<evidence type="ECO:0000313" key="14">
    <source>
        <dbReference type="EMBL" id="OGZ61588.1"/>
    </source>
</evidence>
<comment type="caution">
    <text evidence="14">The sequence shown here is derived from an EMBL/GenBank/DDBJ whole genome shotgun (WGS) entry which is preliminary data.</text>
</comment>
<feature type="transmembrane region" description="Helical" evidence="10">
    <location>
        <begin position="178"/>
        <end position="195"/>
    </location>
</feature>
<dbReference type="PRINTS" id="PR00303">
    <property type="entry name" value="SECYTRNLCASE"/>
</dbReference>
<dbReference type="InterPro" id="IPR002208">
    <property type="entry name" value="SecY/SEC61-alpha"/>
</dbReference>
<feature type="transmembrane region" description="Helical" evidence="10">
    <location>
        <begin position="20"/>
        <end position="41"/>
    </location>
</feature>
<dbReference type="InterPro" id="IPR026593">
    <property type="entry name" value="SecY"/>
</dbReference>
<reference evidence="14 15" key="1">
    <citation type="journal article" date="2016" name="Nat. Commun.">
        <title>Thousands of microbial genomes shed light on interconnected biogeochemical processes in an aquifer system.</title>
        <authorList>
            <person name="Anantharaman K."/>
            <person name="Brown C.T."/>
            <person name="Hug L.A."/>
            <person name="Sharon I."/>
            <person name="Castelle C.J."/>
            <person name="Probst A.J."/>
            <person name="Thomas B.C."/>
            <person name="Singh A."/>
            <person name="Wilkins M.J."/>
            <person name="Karaoz U."/>
            <person name="Brodie E.L."/>
            <person name="Williams K.H."/>
            <person name="Hubbard S.S."/>
            <person name="Banfield J.F."/>
        </authorList>
    </citation>
    <scope>NUCLEOTIDE SEQUENCE [LARGE SCALE GENOMIC DNA]</scope>
</reference>
<feature type="transmembrane region" description="Helical" evidence="10">
    <location>
        <begin position="207"/>
        <end position="227"/>
    </location>
</feature>
<evidence type="ECO:0000256" key="12">
    <source>
        <dbReference type="RuleBase" id="RU003484"/>
    </source>
</evidence>
<dbReference type="InterPro" id="IPR023201">
    <property type="entry name" value="SecY_dom_sf"/>
</dbReference>
<dbReference type="Pfam" id="PF00344">
    <property type="entry name" value="SecY"/>
    <property type="match status" value="1"/>
</dbReference>
<evidence type="ECO:0000256" key="2">
    <source>
        <dbReference type="ARBA" id="ARBA00005751"/>
    </source>
</evidence>
<protein>
    <recommendedName>
        <fullName evidence="9 10">Protein translocase subunit SecY</fullName>
    </recommendedName>
</protein>
<keyword evidence="8 10" id="KW-0472">Membrane</keyword>
<dbReference type="AlphaFoldDB" id="A0A1G2HI74"/>
<dbReference type="PROSITE" id="PS00755">
    <property type="entry name" value="SECY_1"/>
    <property type="match status" value="1"/>
</dbReference>
<dbReference type="GO" id="GO:0043952">
    <property type="term" value="P:protein transport by the Sec complex"/>
    <property type="evidence" value="ECO:0007669"/>
    <property type="project" value="UniProtKB-UniRule"/>
</dbReference>
<feature type="transmembrane region" description="Helical" evidence="10">
    <location>
        <begin position="306"/>
        <end position="324"/>
    </location>
</feature>
<gene>
    <name evidence="10" type="primary">secY</name>
    <name evidence="14" type="ORF">A3H51_02000</name>
</gene>
<evidence type="ECO:0000256" key="1">
    <source>
        <dbReference type="ARBA" id="ARBA00004141"/>
    </source>
</evidence>
<evidence type="ECO:0000256" key="6">
    <source>
        <dbReference type="ARBA" id="ARBA00022989"/>
    </source>
</evidence>
<dbReference type="NCBIfam" id="TIGR00967">
    <property type="entry name" value="3a0501s007"/>
    <property type="match status" value="1"/>
</dbReference>
<evidence type="ECO:0000313" key="15">
    <source>
        <dbReference type="Proteomes" id="UP000178509"/>
    </source>
</evidence>
<feature type="transmembrane region" description="Helical" evidence="10">
    <location>
        <begin position="147"/>
        <end position="166"/>
    </location>
</feature>
<evidence type="ECO:0000256" key="5">
    <source>
        <dbReference type="ARBA" id="ARBA00022927"/>
    </source>
</evidence>
<evidence type="ECO:0000256" key="11">
    <source>
        <dbReference type="RuleBase" id="RU000537"/>
    </source>
</evidence>
<feature type="transmembrane region" description="Helical" evidence="10">
    <location>
        <begin position="115"/>
        <end position="135"/>
    </location>
</feature>
<dbReference type="Proteomes" id="UP000178509">
    <property type="component" value="Unassembled WGS sequence"/>
</dbReference>
<dbReference type="GO" id="GO:0065002">
    <property type="term" value="P:intracellular protein transmembrane transport"/>
    <property type="evidence" value="ECO:0007669"/>
    <property type="project" value="UniProtKB-UniRule"/>
</dbReference>
<evidence type="ECO:0000256" key="8">
    <source>
        <dbReference type="ARBA" id="ARBA00023136"/>
    </source>
</evidence>
<dbReference type="STRING" id="1802164.A3H51_02000"/>
<feature type="transmembrane region" description="Helical" evidence="10">
    <location>
        <begin position="264"/>
        <end position="286"/>
    </location>
</feature>
<evidence type="ECO:0000256" key="13">
    <source>
        <dbReference type="RuleBase" id="RU004349"/>
    </source>
</evidence>
<proteinExistence type="inferred from homology"/>
<feature type="transmembrane region" description="Helical" evidence="10">
    <location>
        <begin position="61"/>
        <end position="94"/>
    </location>
</feature>
<evidence type="ECO:0000256" key="7">
    <source>
        <dbReference type="ARBA" id="ARBA00023010"/>
    </source>
</evidence>
<comment type="function">
    <text evidence="10 11">The central subunit of the protein translocation channel SecYEG. Consists of two halves formed by TMs 1-5 and 6-10. These two domains form a lateral gate at the front which open onto the bilayer between TMs 2 and 7, and are clamped together by SecE at the back. The channel is closed by both a pore ring composed of hydrophobic SecY resides and a short helix (helix 2A) on the extracellular side of the membrane which forms a plug. The plug probably moves laterally to allow the channel to open. The ring and the pore may move independently.</text>
</comment>
<dbReference type="GO" id="GO:0006605">
    <property type="term" value="P:protein targeting"/>
    <property type="evidence" value="ECO:0007669"/>
    <property type="project" value="UniProtKB-UniRule"/>
</dbReference>
<organism evidence="14 15">
    <name type="scientific">Candidatus Spechtbacteria bacterium RIFCSPLOWO2_02_FULL_38_8</name>
    <dbReference type="NCBI Taxonomy" id="1802164"/>
    <lineage>
        <taxon>Bacteria</taxon>
        <taxon>Candidatus Spechtiibacteriota</taxon>
    </lineage>
</organism>
<dbReference type="EMBL" id="MHOJ01000040">
    <property type="protein sequence ID" value="OGZ61588.1"/>
    <property type="molecule type" value="Genomic_DNA"/>
</dbReference>
<dbReference type="PANTHER" id="PTHR10906">
    <property type="entry name" value="SECY/SEC61-ALPHA FAMILY MEMBER"/>
    <property type="match status" value="1"/>
</dbReference>
<keyword evidence="7 10" id="KW-0811">Translocation</keyword>
<keyword evidence="3 10" id="KW-0813">Transport</keyword>
<feature type="transmembrane region" description="Helical" evidence="10">
    <location>
        <begin position="366"/>
        <end position="386"/>
    </location>
</feature>
<dbReference type="InterPro" id="IPR030659">
    <property type="entry name" value="SecY_CS"/>
</dbReference>
<dbReference type="Gene3D" id="1.10.3370.10">
    <property type="entry name" value="SecY subunit domain"/>
    <property type="match status" value="1"/>
</dbReference>
<keyword evidence="10" id="KW-1003">Cell membrane</keyword>
<keyword evidence="6 10" id="KW-1133">Transmembrane helix</keyword>
<dbReference type="PIRSF" id="PIRSF004557">
    <property type="entry name" value="SecY"/>
    <property type="match status" value="1"/>
</dbReference>
<feature type="transmembrane region" description="Helical" evidence="10">
    <location>
        <begin position="398"/>
        <end position="419"/>
    </location>
</feature>
<accession>A0A1G2HI74</accession>